<protein>
    <submittedName>
        <fullName evidence="3">AcrB/AcrD/AcrF family protein</fullName>
    </submittedName>
    <submittedName>
        <fullName evidence="2">Efflux RND transporter permease subunit</fullName>
    </submittedName>
</protein>
<accession>A0A395VPV5</accession>
<dbReference type="SUPFAM" id="SSF82866">
    <property type="entry name" value="Multidrug efflux transporter AcrB transmembrane domain"/>
    <property type="match status" value="2"/>
</dbReference>
<dbReference type="Proteomes" id="UP000266492">
    <property type="component" value="Unassembled WGS sequence"/>
</dbReference>
<sequence>MIKKLITRPIAVTMSVIAIMVMSLVAMGYLPVSLMPAINIPQITVQVAAPGMSVREIDNVLLKPLKNQLSQVAGLKNITAEARADIGTIYMDFEPDCNIDIVFIDVNEKMDRAITSLPKDVERPKVIKASVTDIPAFYLNLSLKNGIPGKEGELREAGIEFSELGQFARDVISKRIEQLPQTAMVDISGVVTPELLCIPNYAKLTSMGADISLLEQAINNNNVSLGALSIKDGQYRYSIHFDARIISKEDIENIYIKHDGRIYQFKELCEIVQRPAKRSGLVRSKGDPAISMAIIKQNDAKMEDLQQSIATLIDDLEKEHPNIRFELTRDQTKLLTYSIDNLGSNLLVGGILAALVIFLFMKDLRSPMLIVVTIPLSLVITLLAFHLLGISLNIISLSGLVLGTGMIVDNSIIVIDNISQKWRSGMKLDDSIAEAVSEVFTPMLSSVLTTCSVFLPLIFLSGTAGALFYDQAMAVTIALFASLLVAVLVLPVYFYLMYKKLSPYTENRFIDRIFTFNYYRPYEKTLKWTLRHGKLTIICFIALIPITYFIYQMVEKSRLPHISHDDTIMTVDWNSGISLEENDLRVHRLLSQVDSLTEQTTSMVGVQQFLMSHTKEITSSESVVYIKAKDAETLAKIEKKLTDYIAEKHPKALVTFQVSGNIFNMIFAEQGSPLVVQLHSKGGEAPTVEQVTGLVGKIRKALPDVVVPPAVMEQNIRYIADVEAMAVYDITYDDIYGKMKNFISQNTLFRINQGGYSMPVTTGDSRAEASDILSGKVRNKYGVEIPLSMVIRETKGEDFKKLYSGSAGDYHPIALDVPDSNVKQVMKTIEQVVKEDKNFFVTFTGEYFSSRETIKELIIILLVAISLLYFILAAQFESIIQPLIILSEIVVDVFFVLLGLWLFGESLNIMSMIGLVVMSGIIINDSILKVDTINRLRKQGMPVLKAVFAGGHSRLKPIIMTSLTTILAIAPFLNRVDMGSDLQYPLSLSIIIGMTVGTLISLFFIPLIYYIIYRKR</sequence>
<feature type="transmembrane region" description="Helical" evidence="1">
    <location>
        <begin position="472"/>
        <end position="496"/>
    </location>
</feature>
<dbReference type="SUPFAM" id="SSF82714">
    <property type="entry name" value="Multidrug efflux transporter AcrB TolC docking domain, DN and DC subdomains"/>
    <property type="match status" value="2"/>
</dbReference>
<evidence type="ECO:0000313" key="3">
    <source>
        <dbReference type="EMBL" id="RGS79662.1"/>
    </source>
</evidence>
<feature type="transmembrane region" description="Helical" evidence="1">
    <location>
        <begin position="342"/>
        <end position="361"/>
    </location>
</feature>
<feature type="transmembrane region" description="Helical" evidence="1">
    <location>
        <begin position="955"/>
        <end position="974"/>
    </location>
</feature>
<comment type="caution">
    <text evidence="3">The sequence shown here is derived from an EMBL/GenBank/DDBJ whole genome shotgun (WGS) entry which is preliminary data.</text>
</comment>
<evidence type="ECO:0000313" key="2">
    <source>
        <dbReference type="EMBL" id="MDC2411435.1"/>
    </source>
</evidence>
<dbReference type="InterPro" id="IPR027463">
    <property type="entry name" value="AcrB_DN_DC_subdom"/>
</dbReference>
<dbReference type="SUPFAM" id="SSF82693">
    <property type="entry name" value="Multidrug efflux transporter AcrB pore domain, PN1, PN2, PC1 and PC2 subdomains"/>
    <property type="match status" value="2"/>
</dbReference>
<reference evidence="3 4" key="1">
    <citation type="submission" date="2018-08" db="EMBL/GenBank/DDBJ databases">
        <title>A genome reference for cultivated species of the human gut microbiota.</title>
        <authorList>
            <person name="Zou Y."/>
            <person name="Xue W."/>
            <person name="Luo G."/>
        </authorList>
    </citation>
    <scope>NUCLEOTIDE SEQUENCE [LARGE SCALE GENOMIC DNA]</scope>
    <source>
        <strain evidence="3 4">AF20-9LB</strain>
    </source>
</reference>
<dbReference type="RefSeq" id="WP_004302026.1">
    <property type="nucleotide sequence ID" value="NZ_BAABYJ010000001.1"/>
</dbReference>
<name>A0A395VPV5_BACOV</name>
<evidence type="ECO:0000313" key="4">
    <source>
        <dbReference type="Proteomes" id="UP000266492"/>
    </source>
</evidence>
<feature type="transmembrane region" description="Helical" evidence="1">
    <location>
        <begin position="439"/>
        <end position="460"/>
    </location>
</feature>
<feature type="transmembrane region" description="Helical" evidence="1">
    <location>
        <begin position="909"/>
        <end position="928"/>
    </location>
</feature>
<dbReference type="Gene3D" id="3.30.2090.10">
    <property type="entry name" value="Multidrug efflux transporter AcrB TolC docking domain, DN and DC subdomains"/>
    <property type="match status" value="2"/>
</dbReference>
<dbReference type="Gene3D" id="3.30.70.1430">
    <property type="entry name" value="Multidrug efflux transporter AcrB pore domain"/>
    <property type="match status" value="2"/>
</dbReference>
<dbReference type="EMBL" id="QRVZ01000032">
    <property type="protein sequence ID" value="RGS79662.1"/>
    <property type="molecule type" value="Genomic_DNA"/>
</dbReference>
<dbReference type="Pfam" id="PF00873">
    <property type="entry name" value="ACR_tran"/>
    <property type="match status" value="1"/>
</dbReference>
<feature type="transmembrane region" description="Helical" evidence="1">
    <location>
        <begin position="368"/>
        <end position="388"/>
    </location>
</feature>
<dbReference type="AlphaFoldDB" id="A0A395VPV5"/>
<dbReference type="InterPro" id="IPR001036">
    <property type="entry name" value="Acrflvin-R"/>
</dbReference>
<dbReference type="GeneID" id="29452938"/>
<gene>
    <name evidence="3" type="ORF">DWX70_23975</name>
    <name evidence="2" type="ORF">PO240_26540</name>
</gene>
<feature type="transmembrane region" description="Helical" evidence="1">
    <location>
        <begin position="12"/>
        <end position="32"/>
    </location>
</feature>
<proteinExistence type="predicted"/>
<dbReference type="KEGG" id="boa:Bovatus_04751"/>
<reference evidence="2" key="2">
    <citation type="submission" date="2022-10" db="EMBL/GenBank/DDBJ databases">
        <title>Human gut microbiome strain richness.</title>
        <authorList>
            <person name="Chen-Liaw A."/>
        </authorList>
    </citation>
    <scope>NUCLEOTIDE SEQUENCE</scope>
    <source>
        <strain evidence="2">F7_m1001271B151109d0_201107</strain>
    </source>
</reference>
<feature type="transmembrane region" description="Helical" evidence="1">
    <location>
        <begin position="883"/>
        <end position="903"/>
    </location>
</feature>
<organism evidence="3 4">
    <name type="scientific">Bacteroides ovatus</name>
    <dbReference type="NCBI Taxonomy" id="28116"/>
    <lineage>
        <taxon>Bacteria</taxon>
        <taxon>Pseudomonadati</taxon>
        <taxon>Bacteroidota</taxon>
        <taxon>Bacteroidia</taxon>
        <taxon>Bacteroidales</taxon>
        <taxon>Bacteroidaceae</taxon>
        <taxon>Bacteroides</taxon>
    </lineage>
</organism>
<dbReference type="PANTHER" id="PTHR32063">
    <property type="match status" value="1"/>
</dbReference>
<dbReference type="PANTHER" id="PTHR32063:SF0">
    <property type="entry name" value="SWARMING MOTILITY PROTEIN SWRC"/>
    <property type="match status" value="1"/>
</dbReference>
<keyword evidence="1" id="KW-1133">Transmembrane helix</keyword>
<feature type="transmembrane region" description="Helical" evidence="1">
    <location>
        <begin position="394"/>
        <end position="418"/>
    </location>
</feature>
<feature type="transmembrane region" description="Helical" evidence="1">
    <location>
        <begin position="986"/>
        <end position="1012"/>
    </location>
</feature>
<feature type="transmembrane region" description="Helical" evidence="1">
    <location>
        <begin position="535"/>
        <end position="554"/>
    </location>
</feature>
<dbReference type="Gene3D" id="3.30.70.1440">
    <property type="entry name" value="Multidrug efflux transporter AcrB pore domain"/>
    <property type="match status" value="1"/>
</dbReference>
<evidence type="ECO:0000256" key="1">
    <source>
        <dbReference type="SAM" id="Phobius"/>
    </source>
</evidence>
<keyword evidence="1" id="KW-0472">Membrane</keyword>
<dbReference type="Proteomes" id="UP001214017">
    <property type="component" value="Unassembled WGS sequence"/>
</dbReference>
<dbReference type="Gene3D" id="1.20.1640.10">
    <property type="entry name" value="Multidrug efflux transporter AcrB transmembrane domain"/>
    <property type="match status" value="2"/>
</dbReference>
<dbReference type="GO" id="GO:0005886">
    <property type="term" value="C:plasma membrane"/>
    <property type="evidence" value="ECO:0007669"/>
    <property type="project" value="TreeGrafter"/>
</dbReference>
<keyword evidence="1" id="KW-0812">Transmembrane</keyword>
<dbReference type="PRINTS" id="PR00702">
    <property type="entry name" value="ACRIFLAVINRP"/>
</dbReference>
<dbReference type="Gene3D" id="3.30.70.1320">
    <property type="entry name" value="Multidrug efflux transporter AcrB pore domain like"/>
    <property type="match status" value="1"/>
</dbReference>
<dbReference type="EMBL" id="JAQNWR010000034">
    <property type="protein sequence ID" value="MDC2411435.1"/>
    <property type="molecule type" value="Genomic_DNA"/>
</dbReference>
<dbReference type="GO" id="GO:0042910">
    <property type="term" value="F:xenobiotic transmembrane transporter activity"/>
    <property type="evidence" value="ECO:0007669"/>
    <property type="project" value="TreeGrafter"/>
</dbReference>
<feature type="transmembrane region" description="Helical" evidence="1">
    <location>
        <begin position="857"/>
        <end position="876"/>
    </location>
</feature>